<evidence type="ECO:0000256" key="2">
    <source>
        <dbReference type="ARBA" id="ARBA00010617"/>
    </source>
</evidence>
<dbReference type="AlphaFoldDB" id="A0A7R8CII5"/>
<dbReference type="Proteomes" id="UP000675881">
    <property type="component" value="Chromosome 13"/>
</dbReference>
<dbReference type="InterPro" id="IPR050479">
    <property type="entry name" value="CYP11_CYP27_families"/>
</dbReference>
<dbReference type="EMBL" id="HG994592">
    <property type="protein sequence ID" value="CAF2832713.1"/>
    <property type="molecule type" value="Genomic_DNA"/>
</dbReference>
<keyword evidence="4" id="KW-0479">Metal-binding</keyword>
<sequence length="426" mass="48872">MSRFCRQRLYSTIPRVGEFIEKIKSSFLQDPERIGPDVDALFIADPEIVRKIFSLESKYPKHFIPQAWSVYGDMRNRKRGLFFLDGPEWLRMRRVLNPILLNNDSVHKFVPFFEKEARRFLNNVEANSSPPPSNSSQKYGTFKNLPIELHRWSVRSILAVIFGDSNILSEEEEEGLIEDVQIIFDISARLQFTSALESCRQNTPDWIDFSSAADRVFELLNKSIKNTNVNSKSLSGVLISQGVSYEDVERIAMDFVIAAVDTTSISTLWILHLISQDTYIQNEIRISFDNQLLRNCMREASRLYPVSPFITRVLDKDILIEGSKLRTGQLILFSIYTMTRSESPTLAYDITAAHPLVVIARTYWRNFKNLESRSSTPVKGIPRPTFNVEPKSFSTKKERSTPSFRPPPKPPSKTCPPVSRIFSQSS</sequence>
<reference evidence="9" key="1">
    <citation type="submission" date="2021-02" db="EMBL/GenBank/DDBJ databases">
        <authorList>
            <person name="Bekaert M."/>
        </authorList>
    </citation>
    <scope>NUCLEOTIDE SEQUENCE</scope>
    <source>
        <strain evidence="9">IoA-00</strain>
    </source>
</reference>
<dbReference type="GO" id="GO:0016705">
    <property type="term" value="F:oxidoreductase activity, acting on paired donors, with incorporation or reduction of molecular oxygen"/>
    <property type="evidence" value="ECO:0007669"/>
    <property type="project" value="InterPro"/>
</dbReference>
<dbReference type="InterPro" id="IPR036396">
    <property type="entry name" value="Cyt_P450_sf"/>
</dbReference>
<evidence type="ECO:0000256" key="3">
    <source>
        <dbReference type="ARBA" id="ARBA00022617"/>
    </source>
</evidence>
<proteinExistence type="inferred from homology"/>
<evidence type="ECO:0000256" key="1">
    <source>
        <dbReference type="ARBA" id="ARBA00001971"/>
    </source>
</evidence>
<dbReference type="GO" id="GO:0004497">
    <property type="term" value="F:monooxygenase activity"/>
    <property type="evidence" value="ECO:0007669"/>
    <property type="project" value="UniProtKB-KW"/>
</dbReference>
<evidence type="ECO:0000256" key="7">
    <source>
        <dbReference type="ARBA" id="ARBA00023033"/>
    </source>
</evidence>
<feature type="region of interest" description="Disordered" evidence="8">
    <location>
        <begin position="373"/>
        <end position="426"/>
    </location>
</feature>
<dbReference type="GO" id="GO:0005506">
    <property type="term" value="F:iron ion binding"/>
    <property type="evidence" value="ECO:0007669"/>
    <property type="project" value="InterPro"/>
</dbReference>
<dbReference type="GO" id="GO:0020037">
    <property type="term" value="F:heme binding"/>
    <property type="evidence" value="ECO:0007669"/>
    <property type="project" value="InterPro"/>
</dbReference>
<evidence type="ECO:0000256" key="4">
    <source>
        <dbReference type="ARBA" id="ARBA00022723"/>
    </source>
</evidence>
<evidence type="ECO:0000256" key="6">
    <source>
        <dbReference type="ARBA" id="ARBA00023004"/>
    </source>
</evidence>
<dbReference type="Pfam" id="PF00067">
    <property type="entry name" value="p450"/>
    <property type="match status" value="1"/>
</dbReference>
<dbReference type="Gene3D" id="1.10.630.10">
    <property type="entry name" value="Cytochrome P450"/>
    <property type="match status" value="1"/>
</dbReference>
<evidence type="ECO:0000313" key="9">
    <source>
        <dbReference type="EMBL" id="CAF2832713.1"/>
    </source>
</evidence>
<keyword evidence="3" id="KW-0349">Heme</keyword>
<keyword evidence="6" id="KW-0408">Iron</keyword>
<feature type="compositionally biased region" description="Pro residues" evidence="8">
    <location>
        <begin position="404"/>
        <end position="414"/>
    </location>
</feature>
<protein>
    <submittedName>
        <fullName evidence="9">(salmon louse) hypothetical protein</fullName>
    </submittedName>
</protein>
<accession>A0A7R8CII5</accession>
<dbReference type="PANTHER" id="PTHR24279">
    <property type="entry name" value="CYTOCHROME P450"/>
    <property type="match status" value="1"/>
</dbReference>
<dbReference type="InterPro" id="IPR001128">
    <property type="entry name" value="Cyt_P450"/>
</dbReference>
<keyword evidence="5" id="KW-0560">Oxidoreductase</keyword>
<keyword evidence="7" id="KW-0503">Monooxygenase</keyword>
<keyword evidence="10" id="KW-1185">Reference proteome</keyword>
<comment type="similarity">
    <text evidence="2">Belongs to the cytochrome P450 family.</text>
</comment>
<evidence type="ECO:0000313" key="10">
    <source>
        <dbReference type="Proteomes" id="UP000675881"/>
    </source>
</evidence>
<dbReference type="SUPFAM" id="SSF48264">
    <property type="entry name" value="Cytochrome P450"/>
    <property type="match status" value="1"/>
</dbReference>
<dbReference type="PANTHER" id="PTHR24279:SF120">
    <property type="entry name" value="CYTOCHROME P450"/>
    <property type="match status" value="1"/>
</dbReference>
<name>A0A7R8CII5_LEPSM</name>
<evidence type="ECO:0000256" key="5">
    <source>
        <dbReference type="ARBA" id="ARBA00023002"/>
    </source>
</evidence>
<evidence type="ECO:0000256" key="8">
    <source>
        <dbReference type="SAM" id="MobiDB-lite"/>
    </source>
</evidence>
<comment type="cofactor">
    <cofactor evidence="1">
        <name>heme</name>
        <dbReference type="ChEBI" id="CHEBI:30413"/>
    </cofactor>
</comment>
<organism evidence="9 10">
    <name type="scientific">Lepeophtheirus salmonis</name>
    <name type="common">Salmon louse</name>
    <name type="synonym">Caligus salmonis</name>
    <dbReference type="NCBI Taxonomy" id="72036"/>
    <lineage>
        <taxon>Eukaryota</taxon>
        <taxon>Metazoa</taxon>
        <taxon>Ecdysozoa</taxon>
        <taxon>Arthropoda</taxon>
        <taxon>Crustacea</taxon>
        <taxon>Multicrustacea</taxon>
        <taxon>Hexanauplia</taxon>
        <taxon>Copepoda</taxon>
        <taxon>Siphonostomatoida</taxon>
        <taxon>Caligidae</taxon>
        <taxon>Lepeophtheirus</taxon>
    </lineage>
</organism>
<dbReference type="OrthoDB" id="3945418at2759"/>
<gene>
    <name evidence="9" type="ORF">LSAA_3823</name>
</gene>